<feature type="active site" description="Proton donor" evidence="7">
    <location>
        <position position="366"/>
    </location>
</feature>
<accession>A0A965GCP2</accession>
<dbReference type="Proteomes" id="UP000740727">
    <property type="component" value="Unassembled WGS sequence"/>
</dbReference>
<keyword evidence="5 8" id="KW-0457">Lysine biosynthesis</keyword>
<dbReference type="SUPFAM" id="SSF50621">
    <property type="entry name" value="Alanine racemase C-terminal domain-like"/>
    <property type="match status" value="1"/>
</dbReference>
<keyword evidence="3 5" id="KW-0663">Pyridoxal phosphate</keyword>
<evidence type="ECO:0000256" key="6">
    <source>
        <dbReference type="NCBIfam" id="TIGR01048"/>
    </source>
</evidence>
<evidence type="ECO:0000256" key="4">
    <source>
        <dbReference type="ARBA" id="ARBA00023239"/>
    </source>
</evidence>
<evidence type="ECO:0000256" key="1">
    <source>
        <dbReference type="ARBA" id="ARBA00001933"/>
    </source>
</evidence>
<dbReference type="PROSITE" id="PS00879">
    <property type="entry name" value="ODR_DC_2_2"/>
    <property type="match status" value="1"/>
</dbReference>
<keyword evidence="5" id="KW-0028">Amino-acid biosynthesis</keyword>
<feature type="binding site" evidence="5">
    <location>
        <position position="396"/>
    </location>
    <ligand>
        <name>substrate</name>
    </ligand>
</feature>
<evidence type="ECO:0000256" key="5">
    <source>
        <dbReference type="HAMAP-Rule" id="MF_02120"/>
    </source>
</evidence>
<comment type="catalytic activity">
    <reaction evidence="5 8">
        <text>meso-2,6-diaminopimelate + H(+) = L-lysine + CO2</text>
        <dbReference type="Rhea" id="RHEA:15101"/>
        <dbReference type="ChEBI" id="CHEBI:15378"/>
        <dbReference type="ChEBI" id="CHEBI:16526"/>
        <dbReference type="ChEBI" id="CHEBI:32551"/>
        <dbReference type="ChEBI" id="CHEBI:57791"/>
        <dbReference type="EC" id="4.1.1.20"/>
    </reaction>
</comment>
<name>A0A965GCP2_9PROT</name>
<dbReference type="CDD" id="cd06828">
    <property type="entry name" value="PLPDE_III_DapDC"/>
    <property type="match status" value="1"/>
</dbReference>
<organism evidence="10 11">
    <name type="scientific">Candidatus Fonsibacter lacus</name>
    <dbReference type="NCBI Taxonomy" id="2576439"/>
    <lineage>
        <taxon>Bacteria</taxon>
        <taxon>Pseudomonadati</taxon>
        <taxon>Pseudomonadota</taxon>
        <taxon>Alphaproteobacteria</taxon>
        <taxon>Candidatus Pelagibacterales</taxon>
        <taxon>Candidatus Pelagibacterales incertae sedis</taxon>
        <taxon>Candidatus Fonsibacter</taxon>
    </lineage>
</organism>
<feature type="domain" description="Orn/DAP/Arg decarboxylase 2 N-terminal" evidence="9">
    <location>
        <begin position="53"/>
        <end position="298"/>
    </location>
</feature>
<dbReference type="EMBL" id="RFXN01000034">
    <property type="protein sequence ID" value="NBR93902.1"/>
    <property type="molecule type" value="Genomic_DNA"/>
</dbReference>
<comment type="cofactor">
    <cofactor evidence="1 5 7 8">
        <name>pyridoxal 5'-phosphate</name>
        <dbReference type="ChEBI" id="CHEBI:597326"/>
    </cofactor>
</comment>
<dbReference type="NCBIfam" id="TIGR01048">
    <property type="entry name" value="lysA"/>
    <property type="match status" value="1"/>
</dbReference>
<evidence type="ECO:0000256" key="3">
    <source>
        <dbReference type="ARBA" id="ARBA00022898"/>
    </source>
</evidence>
<dbReference type="PRINTS" id="PR01179">
    <property type="entry name" value="ODADCRBXLASE"/>
</dbReference>
<feature type="modified residue" description="N6-(pyridoxal phosphate)lysine" evidence="5 7">
    <location>
        <position position="67"/>
    </location>
</feature>
<evidence type="ECO:0000256" key="7">
    <source>
        <dbReference type="PIRSR" id="PIRSR600183-50"/>
    </source>
</evidence>
<dbReference type="InterPro" id="IPR029066">
    <property type="entry name" value="PLP-binding_barrel"/>
</dbReference>
<dbReference type="PRINTS" id="PR01181">
    <property type="entry name" value="DAPDCRBXLASE"/>
</dbReference>
<dbReference type="InterPro" id="IPR000183">
    <property type="entry name" value="Orn/DAP/Arg_de-COase"/>
</dbReference>
<dbReference type="Gene3D" id="3.20.20.10">
    <property type="entry name" value="Alanine racemase"/>
    <property type="match status" value="1"/>
</dbReference>
<comment type="caution">
    <text evidence="10">The sequence shown here is derived from an EMBL/GenBank/DDBJ whole genome shotgun (WGS) entry which is preliminary data.</text>
</comment>
<dbReference type="InterPro" id="IPR022644">
    <property type="entry name" value="De-COase2_N"/>
</dbReference>
<dbReference type="SUPFAM" id="SSF51419">
    <property type="entry name" value="PLP-binding barrel"/>
    <property type="match status" value="1"/>
</dbReference>
<feature type="binding site" evidence="5">
    <location>
        <position position="339"/>
    </location>
    <ligand>
        <name>substrate</name>
    </ligand>
</feature>
<feature type="binding site" evidence="5">
    <location>
        <begin position="291"/>
        <end position="294"/>
    </location>
    <ligand>
        <name>pyridoxal 5'-phosphate</name>
        <dbReference type="ChEBI" id="CHEBI:597326"/>
    </ligand>
</feature>
<dbReference type="FunFam" id="3.20.20.10:FF:000003">
    <property type="entry name" value="Diaminopimelate decarboxylase"/>
    <property type="match status" value="1"/>
</dbReference>
<dbReference type="Gene3D" id="2.40.37.10">
    <property type="entry name" value="Lyase, Ornithine Decarboxylase, Chain A, domain 1"/>
    <property type="match status" value="1"/>
</dbReference>
<gene>
    <name evidence="5 10" type="primary">lysA</name>
    <name evidence="10" type="ORF">EBT44_03565</name>
</gene>
<evidence type="ECO:0000256" key="2">
    <source>
        <dbReference type="ARBA" id="ARBA00022793"/>
    </source>
</evidence>
<evidence type="ECO:0000313" key="11">
    <source>
        <dbReference type="Proteomes" id="UP000740727"/>
    </source>
</evidence>
<feature type="binding site" evidence="5">
    <location>
        <position position="294"/>
    </location>
    <ligand>
        <name>substrate</name>
    </ligand>
</feature>
<evidence type="ECO:0000259" key="9">
    <source>
        <dbReference type="Pfam" id="PF02784"/>
    </source>
</evidence>
<evidence type="ECO:0000313" key="10">
    <source>
        <dbReference type="EMBL" id="NBR93902.1"/>
    </source>
</evidence>
<dbReference type="InterPro" id="IPR002986">
    <property type="entry name" value="DAP_deCOOHase_LysA"/>
</dbReference>
<feature type="binding site" evidence="5">
    <location>
        <position position="249"/>
    </location>
    <ligand>
        <name>pyridoxal 5'-phosphate</name>
        <dbReference type="ChEBI" id="CHEBI:597326"/>
    </ligand>
</feature>
<dbReference type="Pfam" id="PF02784">
    <property type="entry name" value="Orn_Arg_deC_N"/>
    <property type="match status" value="1"/>
</dbReference>
<dbReference type="AlphaFoldDB" id="A0A965GCP2"/>
<dbReference type="GO" id="GO:0030170">
    <property type="term" value="F:pyridoxal phosphate binding"/>
    <property type="evidence" value="ECO:0007669"/>
    <property type="project" value="UniProtKB-UniRule"/>
</dbReference>
<dbReference type="EC" id="4.1.1.20" evidence="5 6"/>
<dbReference type="InterPro" id="IPR009006">
    <property type="entry name" value="Ala_racemase/Decarboxylase_C"/>
</dbReference>
<proteinExistence type="inferred from homology"/>
<dbReference type="InterPro" id="IPR022657">
    <property type="entry name" value="De-COase2_CS"/>
</dbReference>
<evidence type="ECO:0000256" key="8">
    <source>
        <dbReference type="RuleBase" id="RU003738"/>
    </source>
</evidence>
<sequence length="441" mass="47382">MWPKSAQIDSKSGELSLGGIPVSQLIREYGTPVFILDEDDFRSRGLKFKESLTKFFGANSDVYYASKAFTSITTAKWLAEDGLNVDVCTGGELAVALAAKFPPDRIEVHGNNKSVTEIEEAIKVGVQFIVADSLIELDRINSIAGSLGKKQSILLRLTPGISSHTHESIATAHEDVKFGFSIASGSAMLAAVTAHNAEHINLEGVHCHIGSQIFDEAGFILAVERLIKFIAEFEKSHGVALHHLNIGGGFGIAYIDSDDPMDIEKVLERIHSALTGQCAKYEIEVPSIAIEPGRAIVGPAMVTLYEVGTVKDVLLEDGKTRTYISVDGGMSDNIRPSLYSADYSALLANRSSNAPAADSRVVGKHCESGDIVIRQIGLPSDIVPGDILAIPATGAYGRSMASNYNHILRPPVIAVRDGSSRSIIRREKISDLLALEVEEEG</sequence>
<comment type="pathway">
    <text evidence="5 8">Amino-acid biosynthesis; L-lysine biosynthesis via DAP pathway; L-lysine from DL-2,6-diaminopimelate: step 1/1.</text>
</comment>
<protein>
    <recommendedName>
        <fullName evidence="5 6">Diaminopimelate decarboxylase</fullName>
        <shortName evidence="5">DAP decarboxylase</shortName>
        <shortName evidence="5">DAPDC</shortName>
        <ecNumber evidence="5 6">4.1.1.20</ecNumber>
    </recommendedName>
</protein>
<comment type="function">
    <text evidence="5">Specifically catalyzes the decarboxylation of meso-diaminopimelate (meso-DAP) to L-lysine.</text>
</comment>
<dbReference type="HAMAP" id="MF_02120">
    <property type="entry name" value="LysA"/>
    <property type="match status" value="1"/>
</dbReference>
<feature type="binding site" evidence="5">
    <location>
        <position position="367"/>
    </location>
    <ligand>
        <name>substrate</name>
    </ligand>
</feature>
<feature type="binding site" evidence="5">
    <location>
        <position position="396"/>
    </location>
    <ligand>
        <name>pyridoxal 5'-phosphate</name>
        <dbReference type="ChEBI" id="CHEBI:597326"/>
    </ligand>
</feature>
<dbReference type="PANTHER" id="PTHR43727:SF2">
    <property type="entry name" value="GROUP IV DECARBOXYLASE"/>
    <property type="match status" value="1"/>
</dbReference>
<reference evidence="10" key="1">
    <citation type="submission" date="2018-10" db="EMBL/GenBank/DDBJ databases">
        <title>Iterative Subtractive Binning of Freshwater Chronoseries Metagenomes Recovers Nearly Complete Genomes from over Four Hundred Novel Species.</title>
        <authorList>
            <person name="Rodriguez-R L.M."/>
            <person name="Tsementzi D."/>
            <person name="Luo C."/>
            <person name="Konstantinidis K.T."/>
        </authorList>
    </citation>
    <scope>NUCLEOTIDE SEQUENCE</scope>
    <source>
        <strain evidence="10">WB5_2A_028</strain>
    </source>
</reference>
<dbReference type="GO" id="GO:0008836">
    <property type="term" value="F:diaminopimelate decarboxylase activity"/>
    <property type="evidence" value="ECO:0007669"/>
    <property type="project" value="UniProtKB-UniRule"/>
</dbReference>
<keyword evidence="4 5" id="KW-0456">Lyase</keyword>
<feature type="binding site" evidence="5">
    <location>
        <position position="335"/>
    </location>
    <ligand>
        <name>substrate</name>
    </ligand>
</feature>
<dbReference type="PANTHER" id="PTHR43727">
    <property type="entry name" value="DIAMINOPIMELATE DECARBOXYLASE"/>
    <property type="match status" value="1"/>
</dbReference>
<keyword evidence="2 5" id="KW-0210">Decarboxylase</keyword>
<dbReference type="GO" id="GO:0009089">
    <property type="term" value="P:lysine biosynthetic process via diaminopimelate"/>
    <property type="evidence" value="ECO:0007669"/>
    <property type="project" value="UniProtKB-UniRule"/>
</dbReference>
<comment type="similarity">
    <text evidence="5">Belongs to the Orn/Lys/Arg decarboxylase class-II family. LysA subfamily.</text>
</comment>
<comment type="subunit">
    <text evidence="5">Homodimer.</text>
</comment>